<dbReference type="AlphaFoldDB" id="A0A7J7N641"/>
<comment type="caution">
    <text evidence="1">The sequence shown here is derived from an EMBL/GenBank/DDBJ whole genome shotgun (WGS) entry which is preliminary data.</text>
</comment>
<sequence>MASSLVFFFPSRISRVYESQFRFQRRIRSLASAKSTVVSSDSVGGNGGVPLIKEKKQSGVVVEKKKVSEELEVLWEDGYGSSSVKDYLDIAKDMIKSDGGPPRWFSPVECGRPVKDSPILLFLPGVDGVGLGLILHHKPLGR</sequence>
<reference evidence="1 2" key="1">
    <citation type="journal article" date="2020" name="IScience">
        <title>Genome Sequencing of the Endangered Kingdonia uniflora (Circaeasteraceae, Ranunculales) Reveals Potential Mechanisms of Evolutionary Specialization.</title>
        <authorList>
            <person name="Sun Y."/>
            <person name="Deng T."/>
            <person name="Zhang A."/>
            <person name="Moore M.J."/>
            <person name="Landis J.B."/>
            <person name="Lin N."/>
            <person name="Zhang H."/>
            <person name="Zhang X."/>
            <person name="Huang J."/>
            <person name="Zhang X."/>
            <person name="Sun H."/>
            <person name="Wang H."/>
        </authorList>
    </citation>
    <scope>NUCLEOTIDE SEQUENCE [LARGE SCALE GENOMIC DNA]</scope>
    <source>
        <strain evidence="1">TB1705</strain>
        <tissue evidence="1">Leaf</tissue>
    </source>
</reference>
<name>A0A7J7N641_9MAGN</name>
<organism evidence="1 2">
    <name type="scientific">Kingdonia uniflora</name>
    <dbReference type="NCBI Taxonomy" id="39325"/>
    <lineage>
        <taxon>Eukaryota</taxon>
        <taxon>Viridiplantae</taxon>
        <taxon>Streptophyta</taxon>
        <taxon>Embryophyta</taxon>
        <taxon>Tracheophyta</taxon>
        <taxon>Spermatophyta</taxon>
        <taxon>Magnoliopsida</taxon>
        <taxon>Ranunculales</taxon>
        <taxon>Circaeasteraceae</taxon>
        <taxon>Kingdonia</taxon>
    </lineage>
</organism>
<evidence type="ECO:0000313" key="2">
    <source>
        <dbReference type="Proteomes" id="UP000541444"/>
    </source>
</evidence>
<gene>
    <name evidence="1" type="ORF">GIB67_013285</name>
</gene>
<protein>
    <submittedName>
        <fullName evidence="1">Uncharacterized protein</fullName>
    </submittedName>
</protein>
<proteinExistence type="predicted"/>
<dbReference type="OrthoDB" id="1934588at2759"/>
<keyword evidence="2" id="KW-1185">Reference proteome</keyword>
<dbReference type="EMBL" id="JACGCM010001018">
    <property type="protein sequence ID" value="KAF6162671.1"/>
    <property type="molecule type" value="Genomic_DNA"/>
</dbReference>
<dbReference type="Proteomes" id="UP000541444">
    <property type="component" value="Unassembled WGS sequence"/>
</dbReference>
<accession>A0A7J7N641</accession>
<evidence type="ECO:0000313" key="1">
    <source>
        <dbReference type="EMBL" id="KAF6162671.1"/>
    </source>
</evidence>